<feature type="transmembrane region" description="Helical" evidence="1">
    <location>
        <begin position="76"/>
        <end position="94"/>
    </location>
</feature>
<evidence type="ECO:0000259" key="2">
    <source>
        <dbReference type="Pfam" id="PF14358"/>
    </source>
</evidence>
<feature type="domain" description="Flavinylation-associated cytochrome" evidence="2">
    <location>
        <begin position="10"/>
        <end position="60"/>
    </location>
</feature>
<proteinExistence type="predicted"/>
<dbReference type="Pfam" id="PF14358">
    <property type="entry name" value="DUF4405"/>
    <property type="match status" value="1"/>
</dbReference>
<dbReference type="RefSeq" id="WP_099553419.1">
    <property type="nucleotide sequence ID" value="NZ_LT960614.1"/>
</dbReference>
<evidence type="ECO:0000256" key="1">
    <source>
        <dbReference type="SAM" id="Phobius"/>
    </source>
</evidence>
<dbReference type="KEGG" id="hdi:HDIA_0123"/>
<accession>A0A2C9D097</accession>
<dbReference type="Proteomes" id="UP000223606">
    <property type="component" value="Chromosome 1"/>
</dbReference>
<keyword evidence="4" id="KW-1185">Reference proteome</keyword>
<gene>
    <name evidence="3" type="ORF">HDIA_0123</name>
</gene>
<protein>
    <recommendedName>
        <fullName evidence="2">Flavinylation-associated cytochrome domain-containing protein</fullName>
    </recommendedName>
</protein>
<name>A0A2C9D097_9HYPH</name>
<sequence length="165" mass="18194">MAKSLSLRTWSTPLTIGSFVLMSITGVLMFFEWNPGLVTVVHQWFSWFFLLGAGGHIAVNIRPFKAHLRSTWGKSSVTMFALILVASFFSWGLITGPQLEQPIEEALIDAPLFALANTIRTDPDALLLRLKARGIPATSQQSIRELSTAHSVGENELLGLVFLPE</sequence>
<evidence type="ECO:0000313" key="3">
    <source>
        <dbReference type="EMBL" id="SON53664.1"/>
    </source>
</evidence>
<keyword evidence="1" id="KW-0812">Transmembrane</keyword>
<dbReference type="AlphaFoldDB" id="A0A2C9D097"/>
<dbReference type="InterPro" id="IPR025517">
    <property type="entry name" value="DUF4405"/>
</dbReference>
<organism evidence="3 4">
    <name type="scientific">Hartmannibacter diazotrophicus</name>
    <dbReference type="NCBI Taxonomy" id="1482074"/>
    <lineage>
        <taxon>Bacteria</taxon>
        <taxon>Pseudomonadati</taxon>
        <taxon>Pseudomonadota</taxon>
        <taxon>Alphaproteobacteria</taxon>
        <taxon>Hyphomicrobiales</taxon>
        <taxon>Pleomorphomonadaceae</taxon>
        <taxon>Hartmannibacter</taxon>
    </lineage>
</organism>
<feature type="transmembrane region" description="Helical" evidence="1">
    <location>
        <begin position="12"/>
        <end position="32"/>
    </location>
</feature>
<keyword evidence="1" id="KW-0472">Membrane</keyword>
<dbReference type="EMBL" id="LT960614">
    <property type="protein sequence ID" value="SON53664.1"/>
    <property type="molecule type" value="Genomic_DNA"/>
</dbReference>
<dbReference type="OrthoDB" id="5363112at2"/>
<evidence type="ECO:0000313" key="4">
    <source>
        <dbReference type="Proteomes" id="UP000223606"/>
    </source>
</evidence>
<keyword evidence="1" id="KW-1133">Transmembrane helix</keyword>
<feature type="transmembrane region" description="Helical" evidence="1">
    <location>
        <begin position="44"/>
        <end position="64"/>
    </location>
</feature>
<reference evidence="4" key="1">
    <citation type="submission" date="2017-09" db="EMBL/GenBank/DDBJ databases">
        <title>Genome sequence of Nannocystis excedens DSM 71.</title>
        <authorList>
            <person name="Blom J."/>
        </authorList>
    </citation>
    <scope>NUCLEOTIDE SEQUENCE [LARGE SCALE GENOMIC DNA]</scope>
    <source>
        <strain evidence="4">type strain: E19</strain>
    </source>
</reference>